<dbReference type="OrthoDB" id="1115009at2"/>
<reference evidence="2 3" key="1">
    <citation type="submission" date="2019-08" db="EMBL/GenBank/DDBJ databases">
        <title>Lewinella sp. strain SSH13 Genome sequencing and assembly.</title>
        <authorList>
            <person name="Kim I."/>
        </authorList>
    </citation>
    <scope>NUCLEOTIDE SEQUENCE [LARGE SCALE GENOMIC DNA]</scope>
    <source>
        <strain evidence="2 3">SSH13</strain>
    </source>
</reference>
<name>A0A5C7F2Y5_9BACT</name>
<dbReference type="EMBL" id="VOXD01000072">
    <property type="protein sequence ID" value="TXF82106.1"/>
    <property type="molecule type" value="Genomic_DNA"/>
</dbReference>
<evidence type="ECO:0000256" key="1">
    <source>
        <dbReference type="SAM" id="SignalP"/>
    </source>
</evidence>
<dbReference type="AlphaFoldDB" id="A0A5C7F2Y5"/>
<feature type="chain" id="PRO_5022755517" evidence="1">
    <location>
        <begin position="25"/>
        <end position="329"/>
    </location>
</feature>
<sequence>MKIIFCSTSILIIALLICSCDTYFGDTVPIDTDDLVSSEKFTLAAAFTNEDSILFLRSDRSTDILREYSLESLLNGNDYPLFDEDDLEINILSDNDRVVTSFQFIPVSERRSVDNIRDSTTDRATLINNYRAFLTEIDTFTPGEIYKMAIQHPVLGSYLIEQMMPFSVEEASFQVGDDIVRNRFGLSGRKINLSWKDKIGIENFYQIKVRLINPEDGSFYVSYLDDLDPRTNAAYAFNERIVISDQDFDGQDINLDFIASNAIDILQVHSVEITSITKDWYDMVRSYNDYIALEVDIRNGYAEPFTVFSNVPDGFGFFLLGNKSIFLQR</sequence>
<proteinExistence type="predicted"/>
<evidence type="ECO:0000313" key="2">
    <source>
        <dbReference type="EMBL" id="TXF82106.1"/>
    </source>
</evidence>
<organism evidence="2 3">
    <name type="scientific">Neolewinella aurantiaca</name>
    <dbReference type="NCBI Taxonomy" id="2602767"/>
    <lineage>
        <taxon>Bacteria</taxon>
        <taxon>Pseudomonadati</taxon>
        <taxon>Bacteroidota</taxon>
        <taxon>Saprospiria</taxon>
        <taxon>Saprospirales</taxon>
        <taxon>Lewinellaceae</taxon>
        <taxon>Neolewinella</taxon>
    </lineage>
</organism>
<evidence type="ECO:0000313" key="3">
    <source>
        <dbReference type="Proteomes" id="UP000321907"/>
    </source>
</evidence>
<dbReference type="Proteomes" id="UP000321907">
    <property type="component" value="Unassembled WGS sequence"/>
</dbReference>
<dbReference type="RefSeq" id="WP_147932913.1">
    <property type="nucleotide sequence ID" value="NZ_VOXD01000072.1"/>
</dbReference>
<gene>
    <name evidence="2" type="ORF">FUA23_21880</name>
</gene>
<protein>
    <submittedName>
        <fullName evidence="2">DUF4249 family protein</fullName>
    </submittedName>
</protein>
<accession>A0A5C7F2Y5</accession>
<dbReference type="PROSITE" id="PS51257">
    <property type="entry name" value="PROKAR_LIPOPROTEIN"/>
    <property type="match status" value="1"/>
</dbReference>
<comment type="caution">
    <text evidence="2">The sequence shown here is derived from an EMBL/GenBank/DDBJ whole genome shotgun (WGS) entry which is preliminary data.</text>
</comment>
<keyword evidence="3" id="KW-1185">Reference proteome</keyword>
<keyword evidence="1" id="KW-0732">Signal</keyword>
<feature type="signal peptide" evidence="1">
    <location>
        <begin position="1"/>
        <end position="24"/>
    </location>
</feature>